<dbReference type="Proteomes" id="UP000253729">
    <property type="component" value="Unassembled WGS sequence"/>
</dbReference>
<protein>
    <submittedName>
        <fullName evidence="1">Uncharacterized protein</fullName>
    </submittedName>
</protein>
<evidence type="ECO:0000313" key="1">
    <source>
        <dbReference type="EMBL" id="RDH36522.1"/>
    </source>
</evidence>
<organism evidence="1 2">
    <name type="scientific">Aspergillus welwitschiae</name>
    <dbReference type="NCBI Taxonomy" id="1341132"/>
    <lineage>
        <taxon>Eukaryota</taxon>
        <taxon>Fungi</taxon>
        <taxon>Dikarya</taxon>
        <taxon>Ascomycota</taxon>
        <taxon>Pezizomycotina</taxon>
        <taxon>Eurotiomycetes</taxon>
        <taxon>Eurotiomycetidae</taxon>
        <taxon>Eurotiales</taxon>
        <taxon>Aspergillaceae</taxon>
        <taxon>Aspergillus</taxon>
        <taxon>Aspergillus subgen. Circumdati</taxon>
    </lineage>
</organism>
<gene>
    <name evidence="1" type="ORF">BDQ94DRAFT_137953</name>
</gene>
<name>A0A3F3QCJ3_9EURO</name>
<proteinExistence type="predicted"/>
<evidence type="ECO:0000313" key="2">
    <source>
        <dbReference type="Proteomes" id="UP000253729"/>
    </source>
</evidence>
<keyword evidence="2" id="KW-1185">Reference proteome</keyword>
<dbReference type="RefSeq" id="XP_026629544.1">
    <property type="nucleotide sequence ID" value="XM_026765152.1"/>
</dbReference>
<accession>A0A3F3QCJ3</accession>
<dbReference type="AlphaFoldDB" id="A0A3F3QCJ3"/>
<reference evidence="1 2" key="1">
    <citation type="submission" date="2018-07" db="EMBL/GenBank/DDBJ databases">
        <title>The genomes of Aspergillus section Nigri reveals drivers in fungal speciation.</title>
        <authorList>
            <consortium name="DOE Joint Genome Institute"/>
            <person name="Vesth T.C."/>
            <person name="Nybo J."/>
            <person name="Theobald S."/>
            <person name="Brandl J."/>
            <person name="Frisvad J.C."/>
            <person name="Nielsen K.F."/>
            <person name="Lyhne E.K."/>
            <person name="Kogle M.E."/>
            <person name="Kuo A."/>
            <person name="Riley R."/>
            <person name="Clum A."/>
            <person name="Nolan M."/>
            <person name="Lipzen A."/>
            <person name="Salamov A."/>
            <person name="Henrissat B."/>
            <person name="Wiebenga A."/>
            <person name="De vries R.P."/>
            <person name="Grigoriev I.V."/>
            <person name="Mortensen U.H."/>
            <person name="Andersen M.R."/>
            <person name="Baker S.E."/>
        </authorList>
    </citation>
    <scope>NUCLEOTIDE SEQUENCE [LARGE SCALE GENOMIC DNA]</scope>
    <source>
        <strain evidence="1 2">CBS 139.54b</strain>
    </source>
</reference>
<dbReference type="GeneID" id="38133508"/>
<sequence>MDNIHGLNQGRARTQCVVHDQWESSSRPLTTLSQAATEYDGCPSLASAIAGKRGVSKMRMNE</sequence>
<dbReference type="EMBL" id="KZ852037">
    <property type="protein sequence ID" value="RDH36522.1"/>
    <property type="molecule type" value="Genomic_DNA"/>
</dbReference>